<feature type="compositionally biased region" description="Acidic residues" evidence="1">
    <location>
        <begin position="1"/>
        <end position="39"/>
    </location>
</feature>
<dbReference type="EMBL" id="JAJSOF020000023">
    <property type="protein sequence ID" value="KAJ4435363.1"/>
    <property type="molecule type" value="Genomic_DNA"/>
</dbReference>
<accession>A0ABQ8SN11</accession>
<proteinExistence type="predicted"/>
<evidence type="ECO:0000313" key="2">
    <source>
        <dbReference type="EMBL" id="KAJ4435363.1"/>
    </source>
</evidence>
<sequence>MQDEEDGDDDDEDKEDGNGKDEEDGDEKYDGDHNDEEEIRDEKEDRNEDEDNGDDNEEDEEKDSDDNEREEDGDDNDEYYGDEDVEDENNGVIIKMKRMGMKKMKKIGIVMKMRMGMKKMTMEMIMVSFLDEWKRHFRMRSVTQLRIRPYRTHLQLHSSERFTQNALRSSNILRSLYFEIRDIAYIYAKNSRISTLTSIKLIDRHRAVIEARISSNEHKNVPRGGYFLYYKHTAVFLRVSKVFNVVQNLWICEVLQTYNSSGSELRTGPIMKEGKEREPICWIRCQIAEGGEVLRIKRHNTIRSMIADALRTKNLDVHEEVHCIADGGSNRSIDIIAINRNKQTAEIIDPTIRFEISATQPTEVNEEKKKIYESTIQYLSAKYNIEKITVIGLFFGARGTIPKAFVKWREKYKLTRDLQDAIVTTIIKFSVAIFRQHLYGVHSI</sequence>
<comment type="caution">
    <text evidence="2">The sequence shown here is derived from an EMBL/GenBank/DDBJ whole genome shotgun (WGS) entry which is preliminary data.</text>
</comment>
<name>A0ABQ8SN11_PERAM</name>
<gene>
    <name evidence="2" type="ORF">ANN_17977</name>
</gene>
<evidence type="ECO:0000256" key="1">
    <source>
        <dbReference type="SAM" id="MobiDB-lite"/>
    </source>
</evidence>
<reference evidence="2 3" key="1">
    <citation type="journal article" date="2022" name="Allergy">
        <title>Genome assembly and annotation of Periplaneta americana reveal a comprehensive cockroach allergen profile.</title>
        <authorList>
            <person name="Wang L."/>
            <person name="Xiong Q."/>
            <person name="Saelim N."/>
            <person name="Wang L."/>
            <person name="Nong W."/>
            <person name="Wan A.T."/>
            <person name="Shi M."/>
            <person name="Liu X."/>
            <person name="Cao Q."/>
            <person name="Hui J.H.L."/>
            <person name="Sookrung N."/>
            <person name="Leung T.F."/>
            <person name="Tungtrongchitr A."/>
            <person name="Tsui S.K.W."/>
        </authorList>
    </citation>
    <scope>NUCLEOTIDE SEQUENCE [LARGE SCALE GENOMIC DNA]</scope>
    <source>
        <strain evidence="2">PWHHKU_190912</strain>
    </source>
</reference>
<keyword evidence="3" id="KW-1185">Reference proteome</keyword>
<feature type="compositionally biased region" description="Acidic residues" evidence="1">
    <location>
        <begin position="47"/>
        <end position="89"/>
    </location>
</feature>
<feature type="region of interest" description="Disordered" evidence="1">
    <location>
        <begin position="1"/>
        <end position="91"/>
    </location>
</feature>
<dbReference type="Proteomes" id="UP001148838">
    <property type="component" value="Unassembled WGS sequence"/>
</dbReference>
<evidence type="ECO:0000313" key="3">
    <source>
        <dbReference type="Proteomes" id="UP001148838"/>
    </source>
</evidence>
<organism evidence="2 3">
    <name type="scientific">Periplaneta americana</name>
    <name type="common">American cockroach</name>
    <name type="synonym">Blatta americana</name>
    <dbReference type="NCBI Taxonomy" id="6978"/>
    <lineage>
        <taxon>Eukaryota</taxon>
        <taxon>Metazoa</taxon>
        <taxon>Ecdysozoa</taxon>
        <taxon>Arthropoda</taxon>
        <taxon>Hexapoda</taxon>
        <taxon>Insecta</taxon>
        <taxon>Pterygota</taxon>
        <taxon>Neoptera</taxon>
        <taxon>Polyneoptera</taxon>
        <taxon>Dictyoptera</taxon>
        <taxon>Blattodea</taxon>
        <taxon>Blattoidea</taxon>
        <taxon>Blattidae</taxon>
        <taxon>Blattinae</taxon>
        <taxon>Periplaneta</taxon>
    </lineage>
</organism>
<protein>
    <submittedName>
        <fullName evidence="2">Uncharacterized protein</fullName>
    </submittedName>
</protein>